<dbReference type="OrthoDB" id="2159869at2759"/>
<evidence type="ECO:0000259" key="6">
    <source>
        <dbReference type="Pfam" id="PF22830"/>
    </source>
</evidence>
<evidence type="ECO:0000313" key="8">
    <source>
        <dbReference type="RefSeq" id="XP_031554331.1"/>
    </source>
</evidence>
<dbReference type="InterPro" id="IPR048789">
    <property type="entry name" value="CATSPERB_C"/>
</dbReference>
<accession>A0A6P8HF05</accession>
<dbReference type="InterPro" id="IPR048786">
    <property type="entry name" value="CATSPERB_N"/>
</dbReference>
<name>A0A6P8HF05_ACTTE</name>
<dbReference type="InterPro" id="IPR028748">
    <property type="entry name" value="CATSPERB"/>
</dbReference>
<sequence length="1098" mass="124949">MPRTLSFLSVFLCVRALFVCLAVLSTFQCSFSSFLPYDFGHEDVESVVYTSNSEDNGTDSFGQLYFQGSSMVIIYQVRYRYNDTKYNRNSLVRRYASQGIKPNIRFWNLTWNTSFELKELVEEDTVYWRRNISKLQISQDTNYISGSWKYLVELGKGLNLFEKSGSLILKDEEPLLNLEFGDEITNPILFQSKPNGLIIKSSPCSSGVAAIVPVINTTEDEYSGCYFGVTYNYFNPSSVSWHNLLHQSSAIPNEYSICKQSSFSKCANLSIIDFTLLKNHLLFLTTNGILLSKNFTKALRNGPGTKLSFTSVQSIHPDIDEAIRMGSVNRREDMKLFHTPHCHRSYVSDLEEVCIVYRNNTSNSSLTVCSYAPFERWRTLVLESAPEKHYLLDMVQDIDRQSTVALINDKSQEVTLLQVYNGTKLSFPAFIFDKGETAESLYFHAYTKIIYAYGSQVWQSLDGGNSFYKVTSLHDQDRVTSFSIDLFGNTFCVTTRLGSILIGKAGIHRAIVVERLGNGSLSHPVYTQVLGHANTVVALKPQVAGGNFSLSPTAFEIKRDNESQHTLPLSLLASFRDETQVEFYVSSECGDCFSSGQVIYSKYGGSARIVRVEKTSILMSNVFKHKIVGLVTKAFAEPPRNRTNSLLQVRWSGWNASLTLLSRMNTDDRWQEDDLGKTVILPEGQSFILKHYVNETTFIGLTYIPWMRNTPWEDTFEGWTLHDFRDPISSNISWWVNEDTCRSVLLERRNLDMRLFHLDSMDSLTFTATSISKTTSRQPFARVFISNPRLFILKSVVHTSFLNTSLTALISQKPSARGTSSLTVLLQHSSLFCKSTSFTISIHSGCPPSKKLRYIYPSTFSDASFLDAKAIDSKGIQRNFKLPFNYRPPSARGKAIPLTGNIYNVDPKRPHYKDAYSVTRETVQYKQCQGVNERTACGCTLGMRRSSSERYSDCIDTVYRILFTEKLMPKFTVSRDERETIKLDSPYYLKELNNRIDYEALNPSTKTFPGIPYIIMEEKMNSSVEFVGSGLYHFRAHVVQDNYTFCELTDEFLVFVVDTPLPYPVKDIVMACTVMGFSSMLYLIYLVFFHGKKKIKYD</sequence>
<keyword evidence="7" id="KW-1185">Reference proteome</keyword>
<keyword evidence="2" id="KW-0732">Signal</keyword>
<dbReference type="Pfam" id="PF21548">
    <property type="entry name" value="CATSPERB_2nd"/>
    <property type="match status" value="1"/>
</dbReference>
<dbReference type="GeneID" id="116291305"/>
<dbReference type="GO" id="GO:0036128">
    <property type="term" value="C:CatSper complex"/>
    <property type="evidence" value="ECO:0007669"/>
    <property type="project" value="InterPro"/>
</dbReference>
<dbReference type="AlphaFoldDB" id="A0A6P8HF05"/>
<keyword evidence="1" id="KW-0472">Membrane</keyword>
<evidence type="ECO:0000259" key="3">
    <source>
        <dbReference type="Pfam" id="PF15149"/>
    </source>
</evidence>
<feature type="domain" description="CATSPERB head" evidence="6">
    <location>
        <begin position="594"/>
        <end position="737"/>
    </location>
</feature>
<dbReference type="Pfam" id="PF15149">
    <property type="entry name" value="CATSPERB_C"/>
    <property type="match status" value="1"/>
</dbReference>
<dbReference type="Pfam" id="PF21541">
    <property type="entry name" value="CATSPERB_1st"/>
    <property type="match status" value="1"/>
</dbReference>
<feature type="domain" description="Cation channel sperm-associated auxiliary subunit beta 2nd" evidence="5">
    <location>
        <begin position="197"/>
        <end position="513"/>
    </location>
</feature>
<dbReference type="GO" id="GO:0005929">
    <property type="term" value="C:cilium"/>
    <property type="evidence" value="ECO:0007669"/>
    <property type="project" value="TreeGrafter"/>
</dbReference>
<reference evidence="8" key="1">
    <citation type="submission" date="2025-08" db="UniProtKB">
        <authorList>
            <consortium name="RefSeq"/>
        </authorList>
    </citation>
    <scope>IDENTIFICATION</scope>
    <source>
        <tissue evidence="8">Tentacle</tissue>
    </source>
</reference>
<evidence type="ECO:0000259" key="4">
    <source>
        <dbReference type="Pfam" id="PF21541"/>
    </source>
</evidence>
<gene>
    <name evidence="8" type="primary">LOC116291305</name>
</gene>
<dbReference type="InterPro" id="IPR053903">
    <property type="entry name" value="CATSPERB_head"/>
</dbReference>
<protein>
    <submittedName>
        <fullName evidence="8">Cation channel sperm-associated protein subunit beta-like</fullName>
    </submittedName>
</protein>
<dbReference type="FunCoup" id="A0A6P8HF05">
    <property type="interactions" value="6"/>
</dbReference>
<evidence type="ECO:0000256" key="2">
    <source>
        <dbReference type="SAM" id="SignalP"/>
    </source>
</evidence>
<evidence type="ECO:0000259" key="5">
    <source>
        <dbReference type="Pfam" id="PF21548"/>
    </source>
</evidence>
<dbReference type="RefSeq" id="XP_031554331.1">
    <property type="nucleotide sequence ID" value="XM_031698471.1"/>
</dbReference>
<dbReference type="Proteomes" id="UP000515163">
    <property type="component" value="Unplaced"/>
</dbReference>
<feature type="domain" description="Cation channel sperm-associated auxiliary subunit beta N-terminal" evidence="4">
    <location>
        <begin position="63"/>
        <end position="168"/>
    </location>
</feature>
<dbReference type="Pfam" id="PF22830">
    <property type="entry name" value="CATSPERB_head"/>
    <property type="match status" value="1"/>
</dbReference>
<organism evidence="7 8">
    <name type="scientific">Actinia tenebrosa</name>
    <name type="common">Australian red waratah sea anemone</name>
    <dbReference type="NCBI Taxonomy" id="6105"/>
    <lineage>
        <taxon>Eukaryota</taxon>
        <taxon>Metazoa</taxon>
        <taxon>Cnidaria</taxon>
        <taxon>Anthozoa</taxon>
        <taxon>Hexacorallia</taxon>
        <taxon>Actiniaria</taxon>
        <taxon>Actiniidae</taxon>
        <taxon>Actinia</taxon>
    </lineage>
</organism>
<proteinExistence type="predicted"/>
<evidence type="ECO:0000313" key="7">
    <source>
        <dbReference type="Proteomes" id="UP000515163"/>
    </source>
</evidence>
<keyword evidence="1" id="KW-1133">Transmembrane helix</keyword>
<evidence type="ECO:0000256" key="1">
    <source>
        <dbReference type="SAM" id="Phobius"/>
    </source>
</evidence>
<dbReference type="InParanoid" id="A0A6P8HF05"/>
<feature type="transmembrane region" description="Helical" evidence="1">
    <location>
        <begin position="1068"/>
        <end position="1088"/>
    </location>
</feature>
<dbReference type="KEGG" id="aten:116291305"/>
<dbReference type="PANTHER" id="PTHR14705:SF0">
    <property type="entry name" value="CATION CHANNEL SPERM-ASSOCIATED AUXILIARY SUBUNIT BETA"/>
    <property type="match status" value="1"/>
</dbReference>
<keyword evidence="1" id="KW-0812">Transmembrane</keyword>
<feature type="signal peptide" evidence="2">
    <location>
        <begin position="1"/>
        <end position="32"/>
    </location>
</feature>
<dbReference type="PANTHER" id="PTHR14705">
    <property type="entry name" value="CATION CHANNEL SPERM-ASSOCIATED PROTEIN SUBUNIT BETA"/>
    <property type="match status" value="1"/>
</dbReference>
<feature type="domain" description="Cation channel sperm-associated protein subunit beta C-terminal" evidence="3">
    <location>
        <begin position="846"/>
        <end position="1087"/>
    </location>
</feature>
<dbReference type="InterPro" id="IPR048788">
    <property type="entry name" value="CATSPERB_2nd"/>
</dbReference>
<feature type="chain" id="PRO_5027768688" evidence="2">
    <location>
        <begin position="33"/>
        <end position="1098"/>
    </location>
</feature>